<organism evidence="1 2">
    <name type="scientific">Trichocladium antarcticum</name>
    <dbReference type="NCBI Taxonomy" id="1450529"/>
    <lineage>
        <taxon>Eukaryota</taxon>
        <taxon>Fungi</taxon>
        <taxon>Dikarya</taxon>
        <taxon>Ascomycota</taxon>
        <taxon>Pezizomycotina</taxon>
        <taxon>Sordariomycetes</taxon>
        <taxon>Sordariomycetidae</taxon>
        <taxon>Sordariales</taxon>
        <taxon>Chaetomiaceae</taxon>
        <taxon>Trichocladium</taxon>
    </lineage>
</organism>
<proteinExistence type="predicted"/>
<keyword evidence="2" id="KW-1185">Reference proteome</keyword>
<accession>A0AAN6ZF89</accession>
<name>A0AAN6ZF89_9PEZI</name>
<evidence type="ECO:0000313" key="2">
    <source>
        <dbReference type="Proteomes" id="UP001304895"/>
    </source>
</evidence>
<comment type="caution">
    <text evidence="1">The sequence shown here is derived from an EMBL/GenBank/DDBJ whole genome shotgun (WGS) entry which is preliminary data.</text>
</comment>
<gene>
    <name evidence="1" type="ORF">BT67DRAFT_440599</name>
</gene>
<dbReference type="EMBL" id="MU853405">
    <property type="protein sequence ID" value="KAK4135728.1"/>
    <property type="molecule type" value="Genomic_DNA"/>
</dbReference>
<evidence type="ECO:0000313" key="1">
    <source>
        <dbReference type="EMBL" id="KAK4135728.1"/>
    </source>
</evidence>
<sequence>MPNSRETSERKVPQITANINVAYGQFSHNTYSLDKYLQSDAGIGDRLLRSFNADDISRRAHAVRDEVQILADEMVLMDGG</sequence>
<dbReference type="Proteomes" id="UP001304895">
    <property type="component" value="Unassembled WGS sequence"/>
</dbReference>
<reference evidence="1" key="1">
    <citation type="journal article" date="2023" name="Mol. Phylogenet. Evol.">
        <title>Genome-scale phylogeny and comparative genomics of the fungal order Sordariales.</title>
        <authorList>
            <person name="Hensen N."/>
            <person name="Bonometti L."/>
            <person name="Westerberg I."/>
            <person name="Brannstrom I.O."/>
            <person name="Guillou S."/>
            <person name="Cros-Aarteil S."/>
            <person name="Calhoun S."/>
            <person name="Haridas S."/>
            <person name="Kuo A."/>
            <person name="Mondo S."/>
            <person name="Pangilinan J."/>
            <person name="Riley R."/>
            <person name="LaButti K."/>
            <person name="Andreopoulos B."/>
            <person name="Lipzen A."/>
            <person name="Chen C."/>
            <person name="Yan M."/>
            <person name="Daum C."/>
            <person name="Ng V."/>
            <person name="Clum A."/>
            <person name="Steindorff A."/>
            <person name="Ohm R.A."/>
            <person name="Martin F."/>
            <person name="Silar P."/>
            <person name="Natvig D.O."/>
            <person name="Lalanne C."/>
            <person name="Gautier V."/>
            <person name="Ament-Velasquez S.L."/>
            <person name="Kruys A."/>
            <person name="Hutchinson M.I."/>
            <person name="Powell A.J."/>
            <person name="Barry K."/>
            <person name="Miller A.N."/>
            <person name="Grigoriev I.V."/>
            <person name="Debuchy R."/>
            <person name="Gladieux P."/>
            <person name="Hiltunen Thoren M."/>
            <person name="Johannesson H."/>
        </authorList>
    </citation>
    <scope>NUCLEOTIDE SEQUENCE</scope>
    <source>
        <strain evidence="1">CBS 123565</strain>
    </source>
</reference>
<reference evidence="1" key="2">
    <citation type="submission" date="2023-05" db="EMBL/GenBank/DDBJ databases">
        <authorList>
            <consortium name="Lawrence Berkeley National Laboratory"/>
            <person name="Steindorff A."/>
            <person name="Hensen N."/>
            <person name="Bonometti L."/>
            <person name="Westerberg I."/>
            <person name="Brannstrom I.O."/>
            <person name="Guillou S."/>
            <person name="Cros-Aarteil S."/>
            <person name="Calhoun S."/>
            <person name="Haridas S."/>
            <person name="Kuo A."/>
            <person name="Mondo S."/>
            <person name="Pangilinan J."/>
            <person name="Riley R."/>
            <person name="Labutti K."/>
            <person name="Andreopoulos B."/>
            <person name="Lipzen A."/>
            <person name="Chen C."/>
            <person name="Yanf M."/>
            <person name="Daum C."/>
            <person name="Ng V."/>
            <person name="Clum A."/>
            <person name="Ohm R."/>
            <person name="Martin F."/>
            <person name="Silar P."/>
            <person name="Natvig D."/>
            <person name="Lalanne C."/>
            <person name="Gautier V."/>
            <person name="Ament-Velasquez S.L."/>
            <person name="Kruys A."/>
            <person name="Hutchinson M.I."/>
            <person name="Powell A.J."/>
            <person name="Barry K."/>
            <person name="Miller A.N."/>
            <person name="Grigoriev I.V."/>
            <person name="Debuchy R."/>
            <person name="Gladieux P."/>
            <person name="Thoren M.H."/>
            <person name="Johannesson H."/>
        </authorList>
    </citation>
    <scope>NUCLEOTIDE SEQUENCE</scope>
    <source>
        <strain evidence="1">CBS 123565</strain>
    </source>
</reference>
<protein>
    <submittedName>
        <fullName evidence="1">Uncharacterized protein</fullName>
    </submittedName>
</protein>
<dbReference type="AlphaFoldDB" id="A0AAN6ZF89"/>